<keyword evidence="1" id="KW-1133">Transmembrane helix</keyword>
<gene>
    <name evidence="2" type="primary">ATP8</name>
</gene>
<organism evidence="2">
    <name type="scientific">Zearchaea sp. New Zealand</name>
    <dbReference type="NCBI Taxonomy" id="1090244"/>
    <lineage>
        <taxon>Eukaryota</taxon>
        <taxon>Metazoa</taxon>
        <taxon>Ecdysozoa</taxon>
        <taxon>Arthropoda</taxon>
        <taxon>Chelicerata</taxon>
        <taxon>Arachnida</taxon>
        <taxon>Araneae</taxon>
        <taxon>Araneomorphae</taxon>
        <taxon>Entelegynae</taxon>
        <taxon>Palpimanoidea</taxon>
        <taxon>Mecysmaucheniidae</taxon>
        <taxon>Zearchaea</taxon>
    </lineage>
</organism>
<accession>H2E3M9</accession>
<dbReference type="EMBL" id="JN715996">
    <property type="protein sequence ID" value="AEX88791.1"/>
    <property type="molecule type" value="Genomic_DNA"/>
</dbReference>
<keyword evidence="1" id="KW-0472">Membrane</keyword>
<evidence type="ECO:0000313" key="2">
    <source>
        <dbReference type="EMBL" id="AEX88791.1"/>
    </source>
</evidence>
<keyword evidence="1" id="KW-0812">Transmembrane</keyword>
<reference evidence="2" key="1">
    <citation type="journal article" date="2012" name="Mol. Phylogenet. Evol.">
        <title>Phylogeny and historical biogeography of ancient assassin spiders (Araneae: Archaeidae) in the Australian mesic zone: Evidence for Miocene speciation within Tertiary refugia.</title>
        <authorList>
            <person name="Rix M.G."/>
            <person name="Harvey M.S."/>
        </authorList>
    </citation>
    <scope>NUCLEOTIDE SEQUENCE</scope>
</reference>
<geneLocation type="mitochondrion" evidence="2"/>
<dbReference type="AlphaFoldDB" id="H2E3M9"/>
<evidence type="ECO:0000256" key="1">
    <source>
        <dbReference type="SAM" id="Phobius"/>
    </source>
</evidence>
<proteinExistence type="predicted"/>
<sequence>MPQLCPLYWTLSFFMFFIIYLIMIDIYFFSISYFNKIIFIKIKTNILWCW</sequence>
<feature type="transmembrane region" description="Helical" evidence="1">
    <location>
        <begin position="6"/>
        <end position="34"/>
    </location>
</feature>
<keyword evidence="2" id="KW-0496">Mitochondrion</keyword>
<name>H2E3M9_9ARAC</name>
<protein>
    <submittedName>
        <fullName evidence="2">ATP synthase F0 subunit 8</fullName>
    </submittedName>
</protein>